<dbReference type="RefSeq" id="WP_082890481.1">
    <property type="nucleotide sequence ID" value="NZ_CP015243.1"/>
</dbReference>
<dbReference type="PANTHER" id="PTHR24221">
    <property type="entry name" value="ATP-BINDING CASSETTE SUB-FAMILY B"/>
    <property type="match status" value="1"/>
</dbReference>
<dbReference type="CDD" id="cd18584">
    <property type="entry name" value="ABC_6TM_AarD_CydD"/>
    <property type="match status" value="1"/>
</dbReference>
<dbReference type="InterPro" id="IPR003593">
    <property type="entry name" value="AAA+_ATPase"/>
</dbReference>
<keyword evidence="12" id="KW-1185">Reference proteome</keyword>
<dbReference type="PROSITE" id="PS00211">
    <property type="entry name" value="ABC_TRANSPORTER_1"/>
    <property type="match status" value="1"/>
</dbReference>
<dbReference type="AlphaFoldDB" id="A0A172YH32"/>
<dbReference type="PROSITE" id="PS50893">
    <property type="entry name" value="ABC_TRANSPORTER_2"/>
    <property type="match status" value="1"/>
</dbReference>
<evidence type="ECO:0000313" key="11">
    <source>
        <dbReference type="EMBL" id="ANF58507.1"/>
    </source>
</evidence>
<gene>
    <name evidence="11" type="ORF">A5892_14340</name>
</gene>
<dbReference type="SUPFAM" id="SSF52540">
    <property type="entry name" value="P-loop containing nucleoside triphosphate hydrolases"/>
    <property type="match status" value="1"/>
</dbReference>
<proteinExistence type="predicted"/>
<feature type="domain" description="ABC transporter" evidence="9">
    <location>
        <begin position="365"/>
        <end position="602"/>
    </location>
</feature>
<dbReference type="GO" id="GO:0140359">
    <property type="term" value="F:ABC-type transporter activity"/>
    <property type="evidence" value="ECO:0007669"/>
    <property type="project" value="InterPro"/>
</dbReference>
<dbReference type="Pfam" id="PF00664">
    <property type="entry name" value="ABC_membrane"/>
    <property type="match status" value="1"/>
</dbReference>
<evidence type="ECO:0000256" key="6">
    <source>
        <dbReference type="ARBA" id="ARBA00023136"/>
    </source>
</evidence>
<keyword evidence="6 8" id="KW-0472">Membrane</keyword>
<sequence>MASVNSSSPAAPVGSPSSASPTPAQWLRVNAARSGHWPRVAILAAALSTLLLLVQAWAIATIAQRMVIDAADFSTLLVPLLVLPCAFIARGLCARLKTLAGTRAGILVRQSIRAELLQRLGERGPLWARRQHSATLGNRIWDQVDALHGYYADYRPQMMLCALIPLIILVAVFPLNWAAGLILLITGPMIPLNMAMIGWGAKSLQEAQFREMNRLGRHFLDTVRGLPTLKLFGIGRAQAASVERISEDFRRRTMKVLRLAFLSSTALEFFASVSIALLAIYIGFSYLGHFSFGTWDHGLSLFIGLFILVLAPEYYQPLRDLGTHYHAKAEAEAAAEDLIPLLARDAVDGEIPPARGWRPPERLGLRLHQVVARYPGQLRPALDGLDLELRPGETLAVIGPSGAGKTTLLNVLLGFLPIESGSLASDAGEPLADLAREEWQRGLGWVGQRPALIKGNLADNLRLAANGEVDDAALWRALEQAQLKPWARALPRGLDTAIGEGGQPVSGGQARRIALARAFLRDAPLTLLDEPTASLDVESEELVIDALDRLRRGRTLVMLTHRLELLRLADRILVLENGRATACADFATLSAPGGPLAYLAQPRGLQHV</sequence>
<dbReference type="InterPro" id="IPR036640">
    <property type="entry name" value="ABC1_TM_sf"/>
</dbReference>
<keyword evidence="3" id="KW-0547">Nucleotide-binding</keyword>
<dbReference type="CDD" id="cd03228">
    <property type="entry name" value="ABCC_MRP_Like"/>
    <property type="match status" value="1"/>
</dbReference>
<protein>
    <recommendedName>
        <fullName evidence="13">Thiol reductant ABC exporter subunit CydD</fullName>
    </recommendedName>
</protein>
<feature type="transmembrane region" description="Helical" evidence="8">
    <location>
        <begin position="158"/>
        <end position="175"/>
    </location>
</feature>
<dbReference type="GO" id="GO:0005524">
    <property type="term" value="F:ATP binding"/>
    <property type="evidence" value="ECO:0007669"/>
    <property type="project" value="UniProtKB-KW"/>
</dbReference>
<feature type="transmembrane region" description="Helical" evidence="8">
    <location>
        <begin position="181"/>
        <end position="201"/>
    </location>
</feature>
<dbReference type="SMART" id="SM00382">
    <property type="entry name" value="AAA"/>
    <property type="match status" value="1"/>
</dbReference>
<evidence type="ECO:0000256" key="2">
    <source>
        <dbReference type="ARBA" id="ARBA00022692"/>
    </source>
</evidence>
<reference evidence="11 12" key="1">
    <citation type="submission" date="2016-04" db="EMBL/GenBank/DDBJ databases">
        <title>Complete Genome Sequence of Halotalea alkalilenta IHB B 13600.</title>
        <authorList>
            <person name="Swarnkar M.K."/>
            <person name="Sharma A."/>
            <person name="Kaushal K."/>
            <person name="Soni R."/>
            <person name="Rana S."/>
            <person name="Singh A.K."/>
            <person name="Gulati A."/>
        </authorList>
    </citation>
    <scope>NUCLEOTIDE SEQUENCE [LARGE SCALE GENOMIC DNA]</scope>
    <source>
        <strain evidence="11 12">IHB B 13600</strain>
    </source>
</reference>
<evidence type="ECO:0000259" key="9">
    <source>
        <dbReference type="PROSITE" id="PS50893"/>
    </source>
</evidence>
<keyword evidence="5 8" id="KW-1133">Transmembrane helix</keyword>
<dbReference type="KEGG" id="haa:A5892_14340"/>
<dbReference type="InterPro" id="IPR017871">
    <property type="entry name" value="ABC_transporter-like_CS"/>
</dbReference>
<keyword evidence="2 8" id="KW-0812">Transmembrane</keyword>
<dbReference type="InterPro" id="IPR011527">
    <property type="entry name" value="ABC1_TM_dom"/>
</dbReference>
<dbReference type="InterPro" id="IPR003439">
    <property type="entry name" value="ABC_transporter-like_ATP-bd"/>
</dbReference>
<evidence type="ECO:0000256" key="1">
    <source>
        <dbReference type="ARBA" id="ARBA00004651"/>
    </source>
</evidence>
<evidence type="ECO:0000256" key="4">
    <source>
        <dbReference type="ARBA" id="ARBA00022840"/>
    </source>
</evidence>
<dbReference type="PROSITE" id="PS50929">
    <property type="entry name" value="ABC_TM1F"/>
    <property type="match status" value="1"/>
</dbReference>
<organism evidence="11 12">
    <name type="scientific">Halotalea alkalilenta</name>
    <dbReference type="NCBI Taxonomy" id="376489"/>
    <lineage>
        <taxon>Bacteria</taxon>
        <taxon>Pseudomonadati</taxon>
        <taxon>Pseudomonadota</taxon>
        <taxon>Gammaproteobacteria</taxon>
        <taxon>Oceanospirillales</taxon>
        <taxon>Halomonadaceae</taxon>
        <taxon>Halotalea</taxon>
    </lineage>
</organism>
<dbReference type="EMBL" id="CP015243">
    <property type="protein sequence ID" value="ANF58507.1"/>
    <property type="molecule type" value="Genomic_DNA"/>
</dbReference>
<dbReference type="Pfam" id="PF00005">
    <property type="entry name" value="ABC_tran"/>
    <property type="match status" value="1"/>
</dbReference>
<dbReference type="Gene3D" id="1.20.1560.10">
    <property type="entry name" value="ABC transporter type 1, transmembrane domain"/>
    <property type="match status" value="1"/>
</dbReference>
<evidence type="ECO:0000313" key="12">
    <source>
        <dbReference type="Proteomes" id="UP000077875"/>
    </source>
</evidence>
<dbReference type="PANTHER" id="PTHR24221:SF261">
    <property type="entry name" value="GLUTATHIONE_L-CYSTEINE TRANSPORT SYSTEM ATP-BINDING_PERMEASE PROTEIN CYDD"/>
    <property type="match status" value="1"/>
</dbReference>
<keyword evidence="4" id="KW-0067">ATP-binding</keyword>
<feature type="transmembrane region" description="Helical" evidence="8">
    <location>
        <begin position="259"/>
        <end position="284"/>
    </location>
</feature>
<feature type="transmembrane region" description="Helical" evidence="8">
    <location>
        <begin position="40"/>
        <end position="63"/>
    </location>
</feature>
<feature type="domain" description="ABC transmembrane type-1" evidence="10">
    <location>
        <begin position="40"/>
        <end position="330"/>
    </location>
</feature>
<dbReference type="Gene3D" id="3.40.50.300">
    <property type="entry name" value="P-loop containing nucleotide triphosphate hydrolases"/>
    <property type="match status" value="1"/>
</dbReference>
<feature type="region of interest" description="Disordered" evidence="7">
    <location>
        <begin position="1"/>
        <end position="22"/>
    </location>
</feature>
<evidence type="ECO:0000256" key="3">
    <source>
        <dbReference type="ARBA" id="ARBA00022741"/>
    </source>
</evidence>
<dbReference type="GO" id="GO:0042883">
    <property type="term" value="P:cysteine transport"/>
    <property type="evidence" value="ECO:0007669"/>
    <property type="project" value="InterPro"/>
</dbReference>
<dbReference type="Proteomes" id="UP000077875">
    <property type="component" value="Chromosome"/>
</dbReference>
<evidence type="ECO:0000256" key="8">
    <source>
        <dbReference type="SAM" id="Phobius"/>
    </source>
</evidence>
<evidence type="ECO:0008006" key="13">
    <source>
        <dbReference type="Google" id="ProtNLM"/>
    </source>
</evidence>
<dbReference type="InterPro" id="IPR027417">
    <property type="entry name" value="P-loop_NTPase"/>
</dbReference>
<evidence type="ECO:0000256" key="5">
    <source>
        <dbReference type="ARBA" id="ARBA00022989"/>
    </source>
</evidence>
<name>A0A172YH32_9GAMM</name>
<comment type="subcellular location">
    <subcellularLocation>
        <location evidence="1">Cell membrane</location>
        <topology evidence="1">Multi-pass membrane protein</topology>
    </subcellularLocation>
</comment>
<dbReference type="InterPro" id="IPR039421">
    <property type="entry name" value="Type_1_exporter"/>
</dbReference>
<accession>A0A172YH32</accession>
<dbReference type="GO" id="GO:0005886">
    <property type="term" value="C:plasma membrane"/>
    <property type="evidence" value="ECO:0007669"/>
    <property type="project" value="UniProtKB-SubCell"/>
</dbReference>
<evidence type="ECO:0000256" key="7">
    <source>
        <dbReference type="SAM" id="MobiDB-lite"/>
    </source>
</evidence>
<dbReference type="GO" id="GO:0034040">
    <property type="term" value="F:ATPase-coupled lipid transmembrane transporter activity"/>
    <property type="evidence" value="ECO:0007669"/>
    <property type="project" value="TreeGrafter"/>
</dbReference>
<dbReference type="InterPro" id="IPR014216">
    <property type="entry name" value="ABC_transptr_CydD"/>
</dbReference>
<dbReference type="NCBIfam" id="TIGR02857">
    <property type="entry name" value="CydD"/>
    <property type="match status" value="1"/>
</dbReference>
<dbReference type="GO" id="GO:0016887">
    <property type="term" value="F:ATP hydrolysis activity"/>
    <property type="evidence" value="ECO:0007669"/>
    <property type="project" value="InterPro"/>
</dbReference>
<dbReference type="SUPFAM" id="SSF90123">
    <property type="entry name" value="ABC transporter transmembrane region"/>
    <property type="match status" value="1"/>
</dbReference>
<dbReference type="STRING" id="376489.A5892_14340"/>
<feature type="transmembrane region" description="Helical" evidence="8">
    <location>
        <begin position="75"/>
        <end position="93"/>
    </location>
</feature>
<evidence type="ECO:0000259" key="10">
    <source>
        <dbReference type="PROSITE" id="PS50929"/>
    </source>
</evidence>
<feature type="transmembrane region" description="Helical" evidence="8">
    <location>
        <begin position="290"/>
        <end position="311"/>
    </location>
</feature>